<feature type="DNA-binding region" description="H-T-H motif" evidence="4">
    <location>
        <begin position="30"/>
        <end position="49"/>
    </location>
</feature>
<keyword evidence="2 4" id="KW-0238">DNA-binding</keyword>
<dbReference type="SUPFAM" id="SSF46689">
    <property type="entry name" value="Homeodomain-like"/>
    <property type="match status" value="1"/>
</dbReference>
<dbReference type="InterPro" id="IPR001647">
    <property type="entry name" value="HTH_TetR"/>
</dbReference>
<dbReference type="PROSITE" id="PS50977">
    <property type="entry name" value="HTH_TETR_2"/>
    <property type="match status" value="1"/>
</dbReference>
<protein>
    <submittedName>
        <fullName evidence="7">Transcriptional regulator, TetR family</fullName>
    </submittedName>
</protein>
<dbReference type="RefSeq" id="WP_091102845.1">
    <property type="nucleotide sequence ID" value="NZ_FOBF01000011.1"/>
</dbReference>
<name>A0A1H7X579_9ACTN</name>
<organism evidence="7 8">
    <name type="scientific">Nonomuraea pusilla</name>
    <dbReference type="NCBI Taxonomy" id="46177"/>
    <lineage>
        <taxon>Bacteria</taxon>
        <taxon>Bacillati</taxon>
        <taxon>Actinomycetota</taxon>
        <taxon>Actinomycetes</taxon>
        <taxon>Streptosporangiales</taxon>
        <taxon>Streptosporangiaceae</taxon>
        <taxon>Nonomuraea</taxon>
    </lineage>
</organism>
<gene>
    <name evidence="7" type="ORF">SAMN05660976_04760</name>
</gene>
<dbReference type="Proteomes" id="UP000198953">
    <property type="component" value="Unassembled WGS sequence"/>
</dbReference>
<dbReference type="InterPro" id="IPR050109">
    <property type="entry name" value="HTH-type_TetR-like_transc_reg"/>
</dbReference>
<dbReference type="AlphaFoldDB" id="A0A1H7X579"/>
<dbReference type="InterPro" id="IPR009057">
    <property type="entry name" value="Homeodomain-like_sf"/>
</dbReference>
<feature type="region of interest" description="Disordered" evidence="5">
    <location>
        <begin position="228"/>
        <end position="251"/>
    </location>
</feature>
<evidence type="ECO:0000313" key="8">
    <source>
        <dbReference type="Proteomes" id="UP000198953"/>
    </source>
</evidence>
<proteinExistence type="predicted"/>
<keyword evidence="3" id="KW-0804">Transcription</keyword>
<dbReference type="PANTHER" id="PTHR30055:SF234">
    <property type="entry name" value="HTH-TYPE TRANSCRIPTIONAL REGULATOR BETI"/>
    <property type="match status" value="1"/>
</dbReference>
<evidence type="ECO:0000256" key="5">
    <source>
        <dbReference type="SAM" id="MobiDB-lite"/>
    </source>
</evidence>
<dbReference type="OrthoDB" id="3237195at2"/>
<dbReference type="Gene3D" id="1.10.357.10">
    <property type="entry name" value="Tetracycline Repressor, domain 2"/>
    <property type="match status" value="1"/>
</dbReference>
<dbReference type="PRINTS" id="PR00455">
    <property type="entry name" value="HTHTETR"/>
</dbReference>
<evidence type="ECO:0000256" key="3">
    <source>
        <dbReference type="ARBA" id="ARBA00023163"/>
    </source>
</evidence>
<dbReference type="GO" id="GO:0000976">
    <property type="term" value="F:transcription cis-regulatory region binding"/>
    <property type="evidence" value="ECO:0007669"/>
    <property type="project" value="TreeGrafter"/>
</dbReference>
<keyword evidence="1" id="KW-0805">Transcription regulation</keyword>
<sequence>MPRQTQQQIDDEIIDVAAALFARHGLKETSVQRIADAVGYSKSGLLRRYPSKEALQDEVVARCLAEVRGIAGAVAGFAPGPSRDREALVRLAALAVRHPGFVALILSGVSHSDADADGGAATRAATRAAGSIAAGAAQGAAMPPAAQETARSGTGREDTGSGASLGLIADALADAFAVTPETGFARRARVTGALGALAVVCVAMRGRLPHDAARHLVDVAYDALGHARTEGESAAPPMSRQDVPTQERRKP</sequence>
<feature type="region of interest" description="Disordered" evidence="5">
    <location>
        <begin position="139"/>
        <end position="160"/>
    </location>
</feature>
<dbReference type="Pfam" id="PF00440">
    <property type="entry name" value="TetR_N"/>
    <property type="match status" value="1"/>
</dbReference>
<accession>A0A1H7X579</accession>
<evidence type="ECO:0000256" key="2">
    <source>
        <dbReference type="ARBA" id="ARBA00023125"/>
    </source>
</evidence>
<feature type="domain" description="HTH tetR-type" evidence="6">
    <location>
        <begin position="7"/>
        <end position="67"/>
    </location>
</feature>
<evidence type="ECO:0000259" key="6">
    <source>
        <dbReference type="PROSITE" id="PS50977"/>
    </source>
</evidence>
<evidence type="ECO:0000313" key="7">
    <source>
        <dbReference type="EMBL" id="SEM29012.1"/>
    </source>
</evidence>
<keyword evidence="8" id="KW-1185">Reference proteome</keyword>
<dbReference type="PANTHER" id="PTHR30055">
    <property type="entry name" value="HTH-TYPE TRANSCRIPTIONAL REGULATOR RUTR"/>
    <property type="match status" value="1"/>
</dbReference>
<dbReference type="GO" id="GO:0003700">
    <property type="term" value="F:DNA-binding transcription factor activity"/>
    <property type="evidence" value="ECO:0007669"/>
    <property type="project" value="TreeGrafter"/>
</dbReference>
<dbReference type="STRING" id="46177.SAMN05660976_04760"/>
<dbReference type="EMBL" id="FOBF01000011">
    <property type="protein sequence ID" value="SEM29012.1"/>
    <property type="molecule type" value="Genomic_DNA"/>
</dbReference>
<evidence type="ECO:0000256" key="1">
    <source>
        <dbReference type="ARBA" id="ARBA00023015"/>
    </source>
</evidence>
<reference evidence="7 8" key="1">
    <citation type="submission" date="2016-10" db="EMBL/GenBank/DDBJ databases">
        <authorList>
            <person name="de Groot N.N."/>
        </authorList>
    </citation>
    <scope>NUCLEOTIDE SEQUENCE [LARGE SCALE GENOMIC DNA]</scope>
    <source>
        <strain evidence="7 8">DSM 43357</strain>
    </source>
</reference>
<evidence type="ECO:0000256" key="4">
    <source>
        <dbReference type="PROSITE-ProRule" id="PRU00335"/>
    </source>
</evidence>